<feature type="domain" description="Major facilitator superfamily (MFS) profile" evidence="8">
    <location>
        <begin position="1"/>
        <end position="457"/>
    </location>
</feature>
<gene>
    <name evidence="9" type="ORF">C41B8_15400</name>
</gene>
<protein>
    <submittedName>
        <fullName evidence="9">EmrB/QacA family drug resistance transporter</fullName>
    </submittedName>
</protein>
<feature type="transmembrane region" description="Helical" evidence="7">
    <location>
        <begin position="120"/>
        <end position="142"/>
    </location>
</feature>
<dbReference type="STRING" id="1304275.C41B8_15400"/>
<evidence type="ECO:0000259" key="8">
    <source>
        <dbReference type="PROSITE" id="PS50850"/>
    </source>
</evidence>
<feature type="transmembrane region" description="Helical" evidence="7">
    <location>
        <begin position="180"/>
        <end position="199"/>
    </location>
</feature>
<comment type="caution">
    <text evidence="9">The sequence shown here is derived from an EMBL/GenBank/DDBJ whole genome shotgun (WGS) entry which is preliminary data.</text>
</comment>
<feature type="transmembrane region" description="Helical" evidence="7">
    <location>
        <begin position="336"/>
        <end position="362"/>
    </location>
</feature>
<dbReference type="Gene3D" id="1.20.1720.10">
    <property type="entry name" value="Multidrug resistance protein D"/>
    <property type="match status" value="1"/>
</dbReference>
<proteinExistence type="predicted"/>
<dbReference type="SUPFAM" id="SSF103473">
    <property type="entry name" value="MFS general substrate transporter"/>
    <property type="match status" value="1"/>
</dbReference>
<evidence type="ECO:0000256" key="3">
    <source>
        <dbReference type="ARBA" id="ARBA00022475"/>
    </source>
</evidence>
<dbReference type="PANTHER" id="PTHR42718">
    <property type="entry name" value="MAJOR FACILITATOR SUPERFAMILY MULTIDRUG TRANSPORTER MFSC"/>
    <property type="match status" value="1"/>
</dbReference>
<evidence type="ECO:0000256" key="7">
    <source>
        <dbReference type="SAM" id="Phobius"/>
    </source>
</evidence>
<dbReference type="GO" id="GO:0005886">
    <property type="term" value="C:plasma membrane"/>
    <property type="evidence" value="ECO:0007669"/>
    <property type="project" value="UniProtKB-SubCell"/>
</dbReference>
<organism evidence="9 10">
    <name type="scientific">Salinisphaera hydrothermalis (strain C41B8)</name>
    <dbReference type="NCBI Taxonomy" id="1304275"/>
    <lineage>
        <taxon>Bacteria</taxon>
        <taxon>Pseudomonadati</taxon>
        <taxon>Pseudomonadota</taxon>
        <taxon>Gammaproteobacteria</taxon>
        <taxon>Salinisphaerales</taxon>
        <taxon>Salinisphaeraceae</taxon>
        <taxon>Salinisphaera</taxon>
    </lineage>
</organism>
<evidence type="ECO:0000313" key="10">
    <source>
        <dbReference type="Proteomes" id="UP000028302"/>
    </source>
</evidence>
<dbReference type="eggNOG" id="COG2814">
    <property type="taxonomic scope" value="Bacteria"/>
</dbReference>
<dbReference type="Pfam" id="PF07690">
    <property type="entry name" value="MFS_1"/>
    <property type="match status" value="1"/>
</dbReference>
<feature type="transmembrane region" description="Helical" evidence="7">
    <location>
        <begin position="242"/>
        <end position="262"/>
    </location>
</feature>
<dbReference type="GO" id="GO:0022857">
    <property type="term" value="F:transmembrane transporter activity"/>
    <property type="evidence" value="ECO:0007669"/>
    <property type="project" value="InterPro"/>
</dbReference>
<dbReference type="InterPro" id="IPR036259">
    <property type="entry name" value="MFS_trans_sf"/>
</dbReference>
<dbReference type="PROSITE" id="PS50850">
    <property type="entry name" value="MFS"/>
    <property type="match status" value="1"/>
</dbReference>
<keyword evidence="5 7" id="KW-1133">Transmembrane helix</keyword>
<evidence type="ECO:0000256" key="2">
    <source>
        <dbReference type="ARBA" id="ARBA00022448"/>
    </source>
</evidence>
<evidence type="ECO:0000256" key="1">
    <source>
        <dbReference type="ARBA" id="ARBA00004651"/>
    </source>
</evidence>
<dbReference type="PRINTS" id="PR01036">
    <property type="entry name" value="TCRTETB"/>
</dbReference>
<evidence type="ECO:0000256" key="4">
    <source>
        <dbReference type="ARBA" id="ARBA00022692"/>
    </source>
</evidence>
<dbReference type="PANTHER" id="PTHR42718:SF46">
    <property type="entry name" value="BLR6921 PROTEIN"/>
    <property type="match status" value="1"/>
</dbReference>
<feature type="transmembrane region" description="Helical" evidence="7">
    <location>
        <begin position="282"/>
        <end position="299"/>
    </location>
</feature>
<evidence type="ECO:0000313" key="9">
    <source>
        <dbReference type="EMBL" id="KEZ76340.1"/>
    </source>
</evidence>
<name>A0A084II06_SALHC</name>
<accession>A0A084II06</accession>
<dbReference type="Proteomes" id="UP000028302">
    <property type="component" value="Unassembled WGS sequence"/>
</dbReference>
<dbReference type="InterPro" id="IPR004638">
    <property type="entry name" value="EmrB-like"/>
</dbReference>
<keyword evidence="6 7" id="KW-0472">Membrane</keyword>
<feature type="transmembrane region" description="Helical" evidence="7">
    <location>
        <begin position="84"/>
        <end position="108"/>
    </location>
</feature>
<dbReference type="PATRIC" id="fig|1304275.5.peg.3149"/>
<feature type="transmembrane region" description="Helical" evidence="7">
    <location>
        <begin position="311"/>
        <end position="330"/>
    </location>
</feature>
<evidence type="ECO:0000256" key="6">
    <source>
        <dbReference type="ARBA" id="ARBA00023136"/>
    </source>
</evidence>
<comment type="subcellular location">
    <subcellularLocation>
        <location evidence="1">Cell membrane</location>
        <topology evidence="1">Multi-pass membrane protein</topology>
    </subcellularLocation>
</comment>
<keyword evidence="2" id="KW-0813">Transport</keyword>
<evidence type="ECO:0000256" key="5">
    <source>
        <dbReference type="ARBA" id="ARBA00022989"/>
    </source>
</evidence>
<dbReference type="EMBL" id="APNK01000032">
    <property type="protein sequence ID" value="KEZ76340.1"/>
    <property type="molecule type" value="Genomic_DNA"/>
</dbReference>
<keyword evidence="10" id="KW-1185">Reference proteome</keyword>
<feature type="transmembrane region" description="Helical" evidence="7">
    <location>
        <begin position="30"/>
        <end position="48"/>
    </location>
</feature>
<keyword evidence="4 7" id="KW-0812">Transmembrane</keyword>
<dbReference type="AlphaFoldDB" id="A0A084II06"/>
<keyword evidence="3" id="KW-1003">Cell membrane</keyword>
<sequence length="473" mass="49419">MGTIAVVLNATVVNVAIPPIMVDFGLNQAGAQWISTGFLAAMTAAMLASARVIERLGQRGTFATTLSVFLVACVIAAASPNAAVLIAARVIQGATAGIIQPLALVVIFQSFDDAERGRALGLYGMGVVLAPALGPTVGGFLIDWLSWRAVFLPSIPFCLLGLAGGWRVLPKHRSDQREPFDWIGFGLLCMALVLLLTGLTELSAYATLRGSLVTAIGIGFGIAFVIRLVTSPHPLIRLAVFAYPRFVLASGIAALYGAGLYASTYLVPLLAQSVQRFSPSTTGLVMMPAGLTLLAIFPIGGRLADRFAAHWLNIVGCSGFALGTLGLALTDSSTPFWLLAMLVACGRMALGIMMPALNIGGLRGLPTDLTQQGSSVISFSRQLGGTLGVNLLALLLEIRAAHYLGGEVDLRSLYQGHAPSTHTLTGITRAFHDTFAVFGALFFVGVALAVGMAVLHAREQRTLAAAGCAEETS</sequence>
<feature type="transmembrane region" description="Helical" evidence="7">
    <location>
        <begin position="60"/>
        <end position="78"/>
    </location>
</feature>
<dbReference type="InterPro" id="IPR020846">
    <property type="entry name" value="MFS_dom"/>
</dbReference>
<feature type="transmembrane region" description="Helical" evidence="7">
    <location>
        <begin position="148"/>
        <end position="168"/>
    </location>
</feature>
<reference evidence="9 10" key="1">
    <citation type="submission" date="2013-03" db="EMBL/GenBank/DDBJ databases">
        <title>Salinisphaera hydrothermalis C41B8 Genome Sequencing.</title>
        <authorList>
            <person name="Li C."/>
            <person name="Lai Q."/>
            <person name="Shao Z."/>
        </authorList>
    </citation>
    <scope>NUCLEOTIDE SEQUENCE [LARGE SCALE GENOMIC DNA]</scope>
    <source>
        <strain evidence="9 10">C41B8</strain>
    </source>
</reference>
<feature type="transmembrane region" description="Helical" evidence="7">
    <location>
        <begin position="435"/>
        <end position="455"/>
    </location>
</feature>
<dbReference type="Gene3D" id="1.20.1250.20">
    <property type="entry name" value="MFS general substrate transporter like domains"/>
    <property type="match status" value="1"/>
</dbReference>
<dbReference type="InterPro" id="IPR011701">
    <property type="entry name" value="MFS"/>
</dbReference>
<feature type="transmembrane region" description="Helical" evidence="7">
    <location>
        <begin position="211"/>
        <end position="230"/>
    </location>
</feature>
<dbReference type="NCBIfam" id="TIGR00711">
    <property type="entry name" value="efflux_EmrB"/>
    <property type="match status" value="1"/>
</dbReference>